<organism evidence="3 4">
    <name type="scientific">Dendrobium nobile</name>
    <name type="common">Orchid</name>
    <dbReference type="NCBI Taxonomy" id="94219"/>
    <lineage>
        <taxon>Eukaryota</taxon>
        <taxon>Viridiplantae</taxon>
        <taxon>Streptophyta</taxon>
        <taxon>Embryophyta</taxon>
        <taxon>Tracheophyta</taxon>
        <taxon>Spermatophyta</taxon>
        <taxon>Magnoliopsida</taxon>
        <taxon>Liliopsida</taxon>
        <taxon>Asparagales</taxon>
        <taxon>Orchidaceae</taxon>
        <taxon>Epidendroideae</taxon>
        <taxon>Malaxideae</taxon>
        <taxon>Dendrobiinae</taxon>
        <taxon>Dendrobium</taxon>
    </lineage>
</organism>
<proteinExistence type="predicted"/>
<dbReference type="SUPFAM" id="SSF50692">
    <property type="entry name" value="ADC-like"/>
    <property type="match status" value="1"/>
</dbReference>
<accession>A0A8T3BYI4</accession>
<dbReference type="AlphaFoldDB" id="A0A8T3BYI4"/>
<dbReference type="InterPro" id="IPR050447">
    <property type="entry name" value="Erg6_SMT_methyltransf"/>
</dbReference>
<protein>
    <submittedName>
        <fullName evidence="3">Uncharacterized protein</fullName>
    </submittedName>
</protein>
<keyword evidence="2" id="KW-0808">Transferase</keyword>
<comment type="caution">
    <text evidence="3">The sequence shown here is derived from an EMBL/GenBank/DDBJ whole genome shotgun (WGS) entry which is preliminary data.</text>
</comment>
<dbReference type="GO" id="GO:0032259">
    <property type="term" value="P:methylation"/>
    <property type="evidence" value="ECO:0007669"/>
    <property type="project" value="UniProtKB-KW"/>
</dbReference>
<evidence type="ECO:0000313" key="3">
    <source>
        <dbReference type="EMBL" id="KAI0522323.1"/>
    </source>
</evidence>
<dbReference type="GO" id="GO:0005783">
    <property type="term" value="C:endoplasmic reticulum"/>
    <property type="evidence" value="ECO:0007669"/>
    <property type="project" value="TreeGrafter"/>
</dbReference>
<dbReference type="EMBL" id="JAGYWB010000005">
    <property type="protein sequence ID" value="KAI0522323.1"/>
    <property type="molecule type" value="Genomic_DNA"/>
</dbReference>
<reference evidence="3" key="1">
    <citation type="journal article" date="2022" name="Front. Genet.">
        <title>Chromosome-Scale Assembly of the Dendrobium nobile Genome Provides Insights Into the Molecular Mechanism of the Biosynthesis of the Medicinal Active Ingredient of Dendrobium.</title>
        <authorList>
            <person name="Xu Q."/>
            <person name="Niu S.-C."/>
            <person name="Li K.-L."/>
            <person name="Zheng P.-J."/>
            <person name="Zhang X.-J."/>
            <person name="Jia Y."/>
            <person name="Liu Y."/>
            <person name="Niu Y.-X."/>
            <person name="Yu L.-H."/>
            <person name="Chen D.-F."/>
            <person name="Zhang G.-Q."/>
        </authorList>
    </citation>
    <scope>NUCLEOTIDE SEQUENCE</scope>
    <source>
        <tissue evidence="3">Leaf</tissue>
    </source>
</reference>
<evidence type="ECO:0000256" key="2">
    <source>
        <dbReference type="ARBA" id="ARBA00022679"/>
    </source>
</evidence>
<dbReference type="PANTHER" id="PTHR44068:SF1">
    <property type="entry name" value="HYPOTHETICAL LOC100005854"/>
    <property type="match status" value="1"/>
</dbReference>
<dbReference type="Proteomes" id="UP000829196">
    <property type="component" value="Unassembled WGS sequence"/>
</dbReference>
<keyword evidence="1" id="KW-0489">Methyltransferase</keyword>
<dbReference type="GO" id="GO:0003838">
    <property type="term" value="F:sterol 24-C-methyltransferase activity"/>
    <property type="evidence" value="ECO:0007669"/>
    <property type="project" value="TreeGrafter"/>
</dbReference>
<dbReference type="Gene3D" id="2.40.40.20">
    <property type="match status" value="1"/>
</dbReference>
<dbReference type="InterPro" id="IPR009010">
    <property type="entry name" value="Asp_de-COase-like_dom_sf"/>
</dbReference>
<evidence type="ECO:0000256" key="1">
    <source>
        <dbReference type="ARBA" id="ARBA00022603"/>
    </source>
</evidence>
<name>A0A8T3BYI4_DENNO</name>
<gene>
    <name evidence="3" type="ORF">KFK09_004700</name>
</gene>
<dbReference type="PANTHER" id="PTHR44068">
    <property type="entry name" value="ZGC:194242"/>
    <property type="match status" value="1"/>
</dbReference>
<dbReference type="GO" id="GO:0016126">
    <property type="term" value="P:sterol biosynthetic process"/>
    <property type="evidence" value="ECO:0007669"/>
    <property type="project" value="TreeGrafter"/>
</dbReference>
<keyword evidence="4" id="KW-1185">Reference proteome</keyword>
<sequence>MDLPHLGLITFRLWLPSRRPFHSSTPNSTLLRLRGSKRRAEVLRDYSIAILEKKKAPNRLIVDEAVNDDNSVVSLNPLTMEKLQMFRGDTILKLGCYKEIKAGQCFAAYEWCMTDNYDPNNEIHKKIKAEIEIGDGLPDIKYRISTCRININ</sequence>
<dbReference type="FunFam" id="2.40.40.20:FF:000003">
    <property type="entry name" value="Transitional endoplasmic reticulum ATPase"/>
    <property type="match status" value="1"/>
</dbReference>
<evidence type="ECO:0000313" key="4">
    <source>
        <dbReference type="Proteomes" id="UP000829196"/>
    </source>
</evidence>